<reference evidence="2" key="1">
    <citation type="submission" date="2020-03" db="EMBL/GenBank/DDBJ databases">
        <authorList>
            <person name="He L."/>
        </authorList>
    </citation>
    <scope>NUCLEOTIDE SEQUENCE</scope>
    <source>
        <strain evidence="2">CkLH20</strain>
    </source>
</reference>
<evidence type="ECO:0000313" key="2">
    <source>
        <dbReference type="EMBL" id="KAF9872555.1"/>
    </source>
</evidence>
<dbReference type="Proteomes" id="UP000781932">
    <property type="component" value="Unassembled WGS sequence"/>
</dbReference>
<dbReference type="RefSeq" id="XP_038742016.1">
    <property type="nucleotide sequence ID" value="XM_038892767.1"/>
</dbReference>
<feature type="chain" id="PRO_5040367203" evidence="1">
    <location>
        <begin position="20"/>
        <end position="170"/>
    </location>
</feature>
<evidence type="ECO:0000256" key="1">
    <source>
        <dbReference type="SAM" id="SignalP"/>
    </source>
</evidence>
<comment type="caution">
    <text evidence="2">The sequence shown here is derived from an EMBL/GenBank/DDBJ whole genome shotgun (WGS) entry which is preliminary data.</text>
</comment>
<sequence>MRPNLSFAPLLALTSVVSGLKFTAPNTNDKLNLSAPAINIEWELNNEGNPEYTEMDLSWHGEFAGGGGSFSHTLTENITSSNNQLNGNYSYNWDPTTILESFEKTKNRLSSEKVFYFELRRHAPNSGNAAMEPSEKYAVEGYDLVGSFGTSLKPEIGLGIACLVAVGILV</sequence>
<dbReference type="GeneID" id="62165841"/>
<keyword evidence="1" id="KW-0732">Signal</keyword>
<accession>A0A9P6HYL7</accession>
<name>A0A9P6HYL7_9PEZI</name>
<dbReference type="OrthoDB" id="5217917at2759"/>
<protein>
    <submittedName>
        <fullName evidence="2">Uncharacterized protein</fullName>
    </submittedName>
</protein>
<dbReference type="EMBL" id="JAATWM020000037">
    <property type="protein sequence ID" value="KAF9872555.1"/>
    <property type="molecule type" value="Genomic_DNA"/>
</dbReference>
<reference evidence="2" key="2">
    <citation type="submission" date="2020-11" db="EMBL/GenBank/DDBJ databases">
        <title>Whole genome sequencing of Colletotrichum sp.</title>
        <authorList>
            <person name="Li H."/>
        </authorList>
    </citation>
    <scope>NUCLEOTIDE SEQUENCE</scope>
    <source>
        <strain evidence="2">CkLH20</strain>
    </source>
</reference>
<dbReference type="AlphaFoldDB" id="A0A9P6HYL7"/>
<proteinExistence type="predicted"/>
<feature type="signal peptide" evidence="1">
    <location>
        <begin position="1"/>
        <end position="19"/>
    </location>
</feature>
<evidence type="ECO:0000313" key="3">
    <source>
        <dbReference type="Proteomes" id="UP000781932"/>
    </source>
</evidence>
<keyword evidence="3" id="KW-1185">Reference proteome</keyword>
<organism evidence="2 3">
    <name type="scientific">Colletotrichum karsti</name>
    <dbReference type="NCBI Taxonomy" id="1095194"/>
    <lineage>
        <taxon>Eukaryota</taxon>
        <taxon>Fungi</taxon>
        <taxon>Dikarya</taxon>
        <taxon>Ascomycota</taxon>
        <taxon>Pezizomycotina</taxon>
        <taxon>Sordariomycetes</taxon>
        <taxon>Hypocreomycetidae</taxon>
        <taxon>Glomerellales</taxon>
        <taxon>Glomerellaceae</taxon>
        <taxon>Colletotrichum</taxon>
        <taxon>Colletotrichum boninense species complex</taxon>
    </lineage>
</organism>
<gene>
    <name evidence="2" type="ORF">CkaCkLH20_10052</name>
</gene>